<evidence type="ECO:0000256" key="14">
    <source>
        <dbReference type="SAM" id="MobiDB-lite"/>
    </source>
</evidence>
<feature type="transmembrane region" description="Helical" evidence="15">
    <location>
        <begin position="81"/>
        <end position="114"/>
    </location>
</feature>
<keyword evidence="10" id="KW-0325">Glycoprotein</keyword>
<organism evidence="16 17">
    <name type="scientific">Cichlidogyrus casuarinus</name>
    <dbReference type="NCBI Taxonomy" id="1844966"/>
    <lineage>
        <taxon>Eukaryota</taxon>
        <taxon>Metazoa</taxon>
        <taxon>Spiralia</taxon>
        <taxon>Lophotrochozoa</taxon>
        <taxon>Platyhelminthes</taxon>
        <taxon>Monogenea</taxon>
        <taxon>Monopisthocotylea</taxon>
        <taxon>Dactylogyridea</taxon>
        <taxon>Ancyrocephalidae</taxon>
        <taxon>Cichlidogyrus</taxon>
    </lineage>
</organism>
<keyword evidence="8 15" id="KW-1133">Transmembrane helix</keyword>
<keyword evidence="7" id="KW-0256">Endoplasmic reticulum</keyword>
<evidence type="ECO:0000256" key="10">
    <source>
        <dbReference type="ARBA" id="ARBA00023180"/>
    </source>
</evidence>
<keyword evidence="6 15" id="KW-0812">Transmembrane</keyword>
<dbReference type="GO" id="GO:0031965">
    <property type="term" value="C:nuclear membrane"/>
    <property type="evidence" value="ECO:0007669"/>
    <property type="project" value="UniProtKB-SubCell"/>
</dbReference>
<evidence type="ECO:0000256" key="9">
    <source>
        <dbReference type="ARBA" id="ARBA00023136"/>
    </source>
</evidence>
<dbReference type="Pfam" id="PF09726">
    <property type="entry name" value="Macoilin"/>
    <property type="match status" value="1"/>
</dbReference>
<evidence type="ECO:0000256" key="1">
    <source>
        <dbReference type="ARBA" id="ARBA00003440"/>
    </source>
</evidence>
<dbReference type="PANTHER" id="PTHR47464:SF2">
    <property type="entry name" value="MACOILIN"/>
    <property type="match status" value="1"/>
</dbReference>
<sequence length="780" mass="88190">MYGRRKNGETARPKRLLKKSKLCEYLSSPDLFHSYVQHTKVVILWILFLFINYSTGARVEYFWPGWLFLCSVNESLRFEGWYFAIIFVLIVVATDLICFFLVPITWVFIFGSAYVWIYLLWHIERGVCLPTCVLFLVFMLFEIEFRARELKHFTSSISLFRPFAAHCIGYPAVCVGFSFKNYFEVKYRTRKKLDVRAKNEQYYRLLEDALYPKVAPSKGPRPLLDDYDEKRAFNEIKMTSASSCFLNGELEYRSSSLDSSLAAILFYPFTCPSGNLFDSEHVIWRLMSRLTHLPLIRAFFIFSRRSTREVLAGKAASEADVFATCNGHTTQVPGKAPAAIDTLRPSGTPSTYSSSAPSYANSFTSSTLVDKASMQQKSLNNHRDTDINAKFAAETQLQLQLNQLDADIGQNSEQCSSKRADNELLSQRISKLAVRNKSDRQALSSIENQIADETRNQKEIQEKMRRIAQAVNERVVESPPVKASKPLPVIGTFDPACANGLPGPNGILACTCGAQEESTCVKKRRKLEQELRSLQTQLRQREDRVRHLTSKGTDKCCLWTANEVETMLRSSREEQQSLAGALNESRENIDELQHHWLKTMKDADELSRKIKERDSDIFNLNQRVKTYEQRIEELNSTSSCFFPTKARHNSGAKSPPSFDQSNWKLPFYDSSPSKVLLSSPFDSRPMSVDEGGMMGTYYGAGKGMGYQVSGGSSLLSSMLGEEPGGERDKGASGKPVTRSRWGDMHNMWQSNGTSVTSASQLYDPIMTSHRGSQPPTTCSN</sequence>
<evidence type="ECO:0000256" key="5">
    <source>
        <dbReference type="ARBA" id="ARBA00022553"/>
    </source>
</evidence>
<dbReference type="AlphaFoldDB" id="A0ABD2QD54"/>
<keyword evidence="13" id="KW-0175">Coiled coil</keyword>
<protein>
    <recommendedName>
        <fullName evidence="4">Macoilin</fullName>
    </recommendedName>
    <alternativeName>
        <fullName evidence="12">Transmembrane protein 57</fullName>
    </alternativeName>
</protein>
<feature type="transmembrane region" description="Helical" evidence="15">
    <location>
        <begin position="126"/>
        <end position="143"/>
    </location>
</feature>
<evidence type="ECO:0000256" key="11">
    <source>
        <dbReference type="ARBA" id="ARBA00023242"/>
    </source>
</evidence>
<proteinExistence type="predicted"/>
<feature type="region of interest" description="Disordered" evidence="14">
    <location>
        <begin position="715"/>
        <end position="740"/>
    </location>
</feature>
<dbReference type="GO" id="GO:0030867">
    <property type="term" value="C:rough endoplasmic reticulum membrane"/>
    <property type="evidence" value="ECO:0007669"/>
    <property type="project" value="UniProtKB-SubCell"/>
</dbReference>
<keyword evidence="17" id="KW-1185">Reference proteome</keyword>
<dbReference type="Proteomes" id="UP001626550">
    <property type="component" value="Unassembled WGS sequence"/>
</dbReference>
<comment type="subcellular location">
    <subcellularLocation>
        <location evidence="2">Nucleus membrane</location>
        <topology evidence="2">Multi-pass membrane protein</topology>
    </subcellularLocation>
    <subcellularLocation>
        <location evidence="3">Rough endoplasmic reticulum membrane</location>
        <topology evidence="3">Multi-pass membrane protein</topology>
    </subcellularLocation>
</comment>
<evidence type="ECO:0000256" key="13">
    <source>
        <dbReference type="SAM" id="Coils"/>
    </source>
</evidence>
<keyword evidence="9 15" id="KW-0472">Membrane</keyword>
<feature type="transmembrane region" description="Helical" evidence="15">
    <location>
        <begin position="41"/>
        <end position="61"/>
    </location>
</feature>
<comment type="caution">
    <text evidence="16">The sequence shown here is derived from an EMBL/GenBank/DDBJ whole genome shotgun (WGS) entry which is preliminary data.</text>
</comment>
<gene>
    <name evidence="16" type="ORF">Ciccas_005105</name>
</gene>
<dbReference type="InterPro" id="IPR019130">
    <property type="entry name" value="Macoilin"/>
</dbReference>
<reference evidence="16 17" key="1">
    <citation type="submission" date="2024-11" db="EMBL/GenBank/DDBJ databases">
        <title>Adaptive evolution of stress response genes in parasites aligns with host niche diversity.</title>
        <authorList>
            <person name="Hahn C."/>
            <person name="Resl P."/>
        </authorList>
    </citation>
    <scope>NUCLEOTIDE SEQUENCE [LARGE SCALE GENOMIC DNA]</scope>
    <source>
        <strain evidence="16">EGGRZ-B1_66</strain>
        <tissue evidence="16">Body</tissue>
    </source>
</reference>
<evidence type="ECO:0000256" key="6">
    <source>
        <dbReference type="ARBA" id="ARBA00022692"/>
    </source>
</evidence>
<evidence type="ECO:0000313" key="16">
    <source>
        <dbReference type="EMBL" id="KAL3316251.1"/>
    </source>
</evidence>
<evidence type="ECO:0000256" key="8">
    <source>
        <dbReference type="ARBA" id="ARBA00022989"/>
    </source>
</evidence>
<evidence type="ECO:0000256" key="12">
    <source>
        <dbReference type="ARBA" id="ARBA00031129"/>
    </source>
</evidence>
<evidence type="ECO:0000313" key="17">
    <source>
        <dbReference type="Proteomes" id="UP001626550"/>
    </source>
</evidence>
<dbReference type="EMBL" id="JBJKFK010000574">
    <property type="protein sequence ID" value="KAL3316251.1"/>
    <property type="molecule type" value="Genomic_DNA"/>
</dbReference>
<dbReference type="PANTHER" id="PTHR47464">
    <property type="entry name" value="MACOILIN"/>
    <property type="match status" value="1"/>
</dbReference>
<keyword evidence="11" id="KW-0539">Nucleus</keyword>
<feature type="transmembrane region" description="Helical" evidence="15">
    <location>
        <begin position="163"/>
        <end position="183"/>
    </location>
</feature>
<name>A0ABD2QD54_9PLAT</name>
<feature type="coiled-coil region" evidence="13">
    <location>
        <begin position="524"/>
        <end position="551"/>
    </location>
</feature>
<comment type="function">
    <text evidence="1">Plays a role in the regulation of neuronal activity.</text>
</comment>
<evidence type="ECO:0000256" key="4">
    <source>
        <dbReference type="ARBA" id="ARBA00021882"/>
    </source>
</evidence>
<accession>A0ABD2QD54</accession>
<evidence type="ECO:0000256" key="3">
    <source>
        <dbReference type="ARBA" id="ARBA00004269"/>
    </source>
</evidence>
<keyword evidence="5" id="KW-0597">Phosphoprotein</keyword>
<evidence type="ECO:0000256" key="7">
    <source>
        <dbReference type="ARBA" id="ARBA00022824"/>
    </source>
</evidence>
<evidence type="ECO:0000256" key="2">
    <source>
        <dbReference type="ARBA" id="ARBA00004232"/>
    </source>
</evidence>
<evidence type="ECO:0000256" key="15">
    <source>
        <dbReference type="SAM" id="Phobius"/>
    </source>
</evidence>